<feature type="transmembrane region" description="Helical" evidence="8">
    <location>
        <begin position="126"/>
        <end position="149"/>
    </location>
</feature>
<keyword evidence="3" id="KW-0813">Transport</keyword>
<dbReference type="Pfam" id="PF01925">
    <property type="entry name" value="TauE"/>
    <property type="match status" value="1"/>
</dbReference>
<dbReference type="InterPro" id="IPR052017">
    <property type="entry name" value="TSUP"/>
</dbReference>
<keyword evidence="7 8" id="KW-0472">Membrane</keyword>
<comment type="subcellular location">
    <subcellularLocation>
        <location evidence="1 8">Cell membrane</location>
        <topology evidence="1 8">Multi-pass membrane protein</topology>
    </subcellularLocation>
</comment>
<dbReference type="PANTHER" id="PTHR30269">
    <property type="entry name" value="TRANSMEMBRANE PROTEIN YFCA"/>
    <property type="match status" value="1"/>
</dbReference>
<evidence type="ECO:0000256" key="4">
    <source>
        <dbReference type="ARBA" id="ARBA00022475"/>
    </source>
</evidence>
<keyword evidence="10" id="KW-1185">Reference proteome</keyword>
<sequence length="237" mass="25879">MSLEFISFFAALSFATSLLTSIFSVGGGIIMLVALAQSFSPGTLIPLHGAIQLSNNLSRTFVYRKFFKWHLIQNILVATTVGSVGGILLFGAISEQVLIWLIAGTILFFTWAPLDNFILSIMKNDWFCGLISGFAGIFIGANGPLVTAYMRSKNLNPESLVANHGAVMIYQHSIKILLFMYFFGFSIGEYLFFIIILAIAGFAGAVLAKAIISLIPYESFNIALKILLSFLALILIL</sequence>
<reference evidence="9 10" key="1">
    <citation type="submission" date="2012-09" db="EMBL/GenBank/DDBJ databases">
        <authorList>
            <person name="Dupont C.L."/>
            <person name="Rusch D.B."/>
            <person name="Lombardo M.-J."/>
            <person name="Novotny M."/>
            <person name="Yee-Greenbaum J."/>
            <person name="Laskin R."/>
        </authorList>
    </citation>
    <scope>NUCLEOTIDE SEQUENCE [LARGE SCALE GENOMIC DNA]</scope>
    <source>
        <strain evidence="9">SAR86E</strain>
    </source>
</reference>
<dbReference type="STRING" id="1208365.B273_1063"/>
<evidence type="ECO:0000256" key="7">
    <source>
        <dbReference type="ARBA" id="ARBA00023136"/>
    </source>
</evidence>
<organism evidence="9 10">
    <name type="scientific">SAR86 cluster bacterium SAR86E</name>
    <dbReference type="NCBI Taxonomy" id="1208365"/>
    <lineage>
        <taxon>Bacteria</taxon>
        <taxon>Pseudomonadati</taxon>
        <taxon>Pseudomonadota</taxon>
        <taxon>Gammaproteobacteria</taxon>
        <taxon>SAR86 cluster</taxon>
    </lineage>
</organism>
<accession>K6H2Y7</accession>
<dbReference type="Proteomes" id="UP000010310">
    <property type="component" value="Unassembled WGS sequence"/>
</dbReference>
<comment type="similarity">
    <text evidence="2 8">Belongs to the 4-toluene sulfonate uptake permease (TSUP) (TC 2.A.102) family.</text>
</comment>
<feature type="transmembrane region" description="Helical" evidence="8">
    <location>
        <begin position="218"/>
        <end position="236"/>
    </location>
</feature>
<evidence type="ECO:0000256" key="8">
    <source>
        <dbReference type="RuleBase" id="RU363041"/>
    </source>
</evidence>
<evidence type="ECO:0000313" key="10">
    <source>
        <dbReference type="Proteomes" id="UP000010310"/>
    </source>
</evidence>
<protein>
    <recommendedName>
        <fullName evidence="8">Probable membrane transporter protein</fullName>
    </recommendedName>
</protein>
<dbReference type="InterPro" id="IPR002781">
    <property type="entry name" value="TM_pro_TauE-like"/>
</dbReference>
<feature type="transmembrane region" description="Helical" evidence="8">
    <location>
        <begin position="6"/>
        <end position="35"/>
    </location>
</feature>
<evidence type="ECO:0000256" key="1">
    <source>
        <dbReference type="ARBA" id="ARBA00004651"/>
    </source>
</evidence>
<evidence type="ECO:0000256" key="5">
    <source>
        <dbReference type="ARBA" id="ARBA00022692"/>
    </source>
</evidence>
<evidence type="ECO:0000256" key="3">
    <source>
        <dbReference type="ARBA" id="ARBA00022448"/>
    </source>
</evidence>
<feature type="transmembrane region" description="Helical" evidence="8">
    <location>
        <begin position="97"/>
        <end position="114"/>
    </location>
</feature>
<name>K6H2Y7_9GAMM</name>
<proteinExistence type="inferred from homology"/>
<evidence type="ECO:0000256" key="6">
    <source>
        <dbReference type="ARBA" id="ARBA00022989"/>
    </source>
</evidence>
<dbReference type="PANTHER" id="PTHR30269:SF37">
    <property type="entry name" value="MEMBRANE TRANSPORTER PROTEIN"/>
    <property type="match status" value="1"/>
</dbReference>
<evidence type="ECO:0000256" key="2">
    <source>
        <dbReference type="ARBA" id="ARBA00009142"/>
    </source>
</evidence>
<evidence type="ECO:0000313" key="9">
    <source>
        <dbReference type="EMBL" id="EKO36873.1"/>
    </source>
</evidence>
<dbReference type="EMBL" id="AMWX01000002">
    <property type="protein sequence ID" value="EKO36873.1"/>
    <property type="molecule type" value="Genomic_DNA"/>
</dbReference>
<keyword evidence="4 8" id="KW-1003">Cell membrane</keyword>
<keyword evidence="6 8" id="KW-1133">Transmembrane helix</keyword>
<feature type="transmembrane region" description="Helical" evidence="8">
    <location>
        <begin position="71"/>
        <end position="91"/>
    </location>
</feature>
<feature type="transmembrane region" description="Helical" evidence="8">
    <location>
        <begin position="190"/>
        <end position="212"/>
    </location>
</feature>
<gene>
    <name evidence="9" type="ORF">B273_1063</name>
</gene>
<dbReference type="AlphaFoldDB" id="K6H2Y7"/>
<comment type="caution">
    <text evidence="9">The sequence shown here is derived from an EMBL/GenBank/DDBJ whole genome shotgun (WGS) entry which is preliminary data.</text>
</comment>
<dbReference type="GO" id="GO:0005886">
    <property type="term" value="C:plasma membrane"/>
    <property type="evidence" value="ECO:0007669"/>
    <property type="project" value="UniProtKB-SubCell"/>
</dbReference>
<keyword evidence="5 8" id="KW-0812">Transmembrane</keyword>